<comment type="caution">
    <text evidence="1">The sequence shown here is derived from an EMBL/GenBank/DDBJ whole genome shotgun (WGS) entry which is preliminary data.</text>
</comment>
<proteinExistence type="predicted"/>
<name>A0A9N8YYJ4_9GLOM</name>
<protein>
    <submittedName>
        <fullName evidence="1">1340_t:CDS:1</fullName>
    </submittedName>
</protein>
<evidence type="ECO:0000313" key="2">
    <source>
        <dbReference type="Proteomes" id="UP000789405"/>
    </source>
</evidence>
<dbReference type="InterPro" id="IPR036412">
    <property type="entry name" value="HAD-like_sf"/>
</dbReference>
<reference evidence="1" key="1">
    <citation type="submission" date="2021-06" db="EMBL/GenBank/DDBJ databases">
        <authorList>
            <person name="Kallberg Y."/>
            <person name="Tangrot J."/>
            <person name="Rosling A."/>
        </authorList>
    </citation>
    <scope>NUCLEOTIDE SEQUENCE</scope>
    <source>
        <strain evidence="1">MA453B</strain>
    </source>
</reference>
<keyword evidence="2" id="KW-1185">Reference proteome</keyword>
<dbReference type="OrthoDB" id="40579at2759"/>
<dbReference type="EMBL" id="CAJVPY010000261">
    <property type="protein sequence ID" value="CAG8460985.1"/>
    <property type="molecule type" value="Genomic_DNA"/>
</dbReference>
<dbReference type="Gene3D" id="1.10.150.240">
    <property type="entry name" value="Putative phosphatase, domain 2"/>
    <property type="match status" value="1"/>
</dbReference>
<accession>A0A9N8YYJ4</accession>
<dbReference type="InterPro" id="IPR023214">
    <property type="entry name" value="HAD_sf"/>
</dbReference>
<dbReference type="InterPro" id="IPR041492">
    <property type="entry name" value="HAD_2"/>
</dbReference>
<sequence length="212" mass="24776">MNIWPKYAAIFDYDGIIGDTKPIYMSAINKICREFGYYDYDEKNHCSQIGCNLEQSNQVRLKHKPDFSYVELIPGVKKIVELYKKADWDLYIASNSSCDEFMQKTLNNSNKEMCDLIKNNFNLQNFVCGDDHGVNDKGKYGLINEKITMKPKDCLVFEDSFHGASSAKSFGFNNQRMKAYYDNEYSHLYDNFAVVSNFNKFMYRILNMDMRV</sequence>
<dbReference type="Gene3D" id="3.40.50.1000">
    <property type="entry name" value="HAD superfamily/HAD-like"/>
    <property type="match status" value="2"/>
</dbReference>
<organism evidence="1 2">
    <name type="scientific">Dentiscutata erythropus</name>
    <dbReference type="NCBI Taxonomy" id="1348616"/>
    <lineage>
        <taxon>Eukaryota</taxon>
        <taxon>Fungi</taxon>
        <taxon>Fungi incertae sedis</taxon>
        <taxon>Mucoromycota</taxon>
        <taxon>Glomeromycotina</taxon>
        <taxon>Glomeromycetes</taxon>
        <taxon>Diversisporales</taxon>
        <taxon>Gigasporaceae</taxon>
        <taxon>Dentiscutata</taxon>
    </lineage>
</organism>
<dbReference type="InterPro" id="IPR023198">
    <property type="entry name" value="PGP-like_dom2"/>
</dbReference>
<dbReference type="AlphaFoldDB" id="A0A9N8YYJ4"/>
<dbReference type="PANTHER" id="PTHR18901">
    <property type="entry name" value="2-DEOXYGLUCOSE-6-PHOSPHATE PHOSPHATASE 2"/>
    <property type="match status" value="1"/>
</dbReference>
<dbReference type="SUPFAM" id="SSF56784">
    <property type="entry name" value="HAD-like"/>
    <property type="match status" value="1"/>
</dbReference>
<gene>
    <name evidence="1" type="ORF">DERYTH_LOCUS1005</name>
</gene>
<dbReference type="Pfam" id="PF13419">
    <property type="entry name" value="HAD_2"/>
    <property type="match status" value="1"/>
</dbReference>
<evidence type="ECO:0000313" key="1">
    <source>
        <dbReference type="EMBL" id="CAG8460985.1"/>
    </source>
</evidence>
<dbReference type="Proteomes" id="UP000789405">
    <property type="component" value="Unassembled WGS sequence"/>
</dbReference>
<dbReference type="PANTHER" id="PTHR18901:SF38">
    <property type="entry name" value="PSEUDOURIDINE-5'-PHOSPHATASE"/>
    <property type="match status" value="1"/>
</dbReference>